<protein>
    <submittedName>
        <fullName evidence="1">GATA transcription factor 24-like</fullName>
    </submittedName>
</protein>
<sequence length="304" mass="34568">MSLSVRINGWKDIRRCVEDVSVLVVRCRVEMSGSAVGSVGSDRIQMSTVRQKLRRLVKLERQHFGLALRDSAVGELARISAVARDQLLRCFIQLLLFSDDSGHFRSLFCSVEVALYSSHEGASFYTTLGSCSGLELDREVAVFDSVFVCAEGWTSRIGAGHFLVQNLCGSEECVGHDQVWAEWFLFDEGPRLKVRECLESHLVLAKSWPKRGLSAGRKETMRECRKERAELCGMRASAFVMFCHGIDQARVDCGEFWAFPVTRRDLRVSEYPVEKLRTIPIDLGQNLIYFQMHRRHVYGQQVCF</sequence>
<keyword evidence="2" id="KW-1185">Reference proteome</keyword>
<evidence type="ECO:0000313" key="1">
    <source>
        <dbReference type="EMBL" id="KZV27738.1"/>
    </source>
</evidence>
<gene>
    <name evidence="1" type="ORF">F511_40908</name>
</gene>
<organism evidence="1 2">
    <name type="scientific">Dorcoceras hygrometricum</name>
    <dbReference type="NCBI Taxonomy" id="472368"/>
    <lineage>
        <taxon>Eukaryota</taxon>
        <taxon>Viridiplantae</taxon>
        <taxon>Streptophyta</taxon>
        <taxon>Embryophyta</taxon>
        <taxon>Tracheophyta</taxon>
        <taxon>Spermatophyta</taxon>
        <taxon>Magnoliopsida</taxon>
        <taxon>eudicotyledons</taxon>
        <taxon>Gunneridae</taxon>
        <taxon>Pentapetalae</taxon>
        <taxon>asterids</taxon>
        <taxon>lamiids</taxon>
        <taxon>Lamiales</taxon>
        <taxon>Gesneriaceae</taxon>
        <taxon>Didymocarpoideae</taxon>
        <taxon>Trichosporeae</taxon>
        <taxon>Loxocarpinae</taxon>
        <taxon>Dorcoceras</taxon>
    </lineage>
</organism>
<evidence type="ECO:0000313" key="2">
    <source>
        <dbReference type="Proteomes" id="UP000250235"/>
    </source>
</evidence>
<accession>A0A2Z7B2P0</accession>
<dbReference type="EMBL" id="KV010327">
    <property type="protein sequence ID" value="KZV27738.1"/>
    <property type="molecule type" value="Genomic_DNA"/>
</dbReference>
<dbReference type="Proteomes" id="UP000250235">
    <property type="component" value="Unassembled WGS sequence"/>
</dbReference>
<proteinExistence type="predicted"/>
<name>A0A2Z7B2P0_9LAMI</name>
<dbReference type="AlphaFoldDB" id="A0A2Z7B2P0"/>
<reference evidence="1 2" key="1">
    <citation type="journal article" date="2015" name="Proc. Natl. Acad. Sci. U.S.A.">
        <title>The resurrection genome of Boea hygrometrica: A blueprint for survival of dehydration.</title>
        <authorList>
            <person name="Xiao L."/>
            <person name="Yang G."/>
            <person name="Zhang L."/>
            <person name="Yang X."/>
            <person name="Zhao S."/>
            <person name="Ji Z."/>
            <person name="Zhou Q."/>
            <person name="Hu M."/>
            <person name="Wang Y."/>
            <person name="Chen M."/>
            <person name="Xu Y."/>
            <person name="Jin H."/>
            <person name="Xiao X."/>
            <person name="Hu G."/>
            <person name="Bao F."/>
            <person name="Hu Y."/>
            <person name="Wan P."/>
            <person name="Li L."/>
            <person name="Deng X."/>
            <person name="Kuang T."/>
            <person name="Xiang C."/>
            <person name="Zhu J.K."/>
            <person name="Oliver M.J."/>
            <person name="He Y."/>
        </authorList>
    </citation>
    <scope>NUCLEOTIDE SEQUENCE [LARGE SCALE GENOMIC DNA]</scope>
    <source>
        <strain evidence="2">cv. XS01</strain>
    </source>
</reference>